<accession>A0ABP8PS89</accession>
<reference evidence="5" key="1">
    <citation type="journal article" date="2019" name="Int. J. Syst. Evol. Microbiol.">
        <title>The Global Catalogue of Microorganisms (GCM) 10K type strain sequencing project: providing services to taxonomists for standard genome sequencing and annotation.</title>
        <authorList>
            <consortium name="The Broad Institute Genomics Platform"/>
            <consortium name="The Broad Institute Genome Sequencing Center for Infectious Disease"/>
            <person name="Wu L."/>
            <person name="Ma J."/>
        </authorList>
    </citation>
    <scope>NUCLEOTIDE SEQUENCE [LARGE SCALE GENOMIC DNA]</scope>
    <source>
        <strain evidence="5">JCM 17839</strain>
    </source>
</reference>
<dbReference type="InterPro" id="IPR026891">
    <property type="entry name" value="Fn3-like"/>
</dbReference>
<dbReference type="Pfam" id="PF01915">
    <property type="entry name" value="Glyco_hydro_3_C"/>
    <property type="match status" value="1"/>
</dbReference>
<organism evidence="4 5">
    <name type="scientific">Microbacterium panaciterrae</name>
    <dbReference type="NCBI Taxonomy" id="985759"/>
    <lineage>
        <taxon>Bacteria</taxon>
        <taxon>Bacillati</taxon>
        <taxon>Actinomycetota</taxon>
        <taxon>Actinomycetes</taxon>
        <taxon>Micrococcales</taxon>
        <taxon>Microbacteriaceae</taxon>
        <taxon>Microbacterium</taxon>
    </lineage>
</organism>
<comment type="caution">
    <text evidence="4">The sequence shown here is derived from an EMBL/GenBank/DDBJ whole genome shotgun (WGS) entry which is preliminary data.</text>
</comment>
<dbReference type="SUPFAM" id="SSF51445">
    <property type="entry name" value="(Trans)glycosidases"/>
    <property type="match status" value="1"/>
</dbReference>
<dbReference type="InterPro" id="IPR036962">
    <property type="entry name" value="Glyco_hydro_3_N_sf"/>
</dbReference>
<dbReference type="PRINTS" id="PR00133">
    <property type="entry name" value="GLHYDRLASE3"/>
</dbReference>
<dbReference type="Proteomes" id="UP001500731">
    <property type="component" value="Unassembled WGS sequence"/>
</dbReference>
<dbReference type="GO" id="GO:0016787">
    <property type="term" value="F:hydrolase activity"/>
    <property type="evidence" value="ECO:0007669"/>
    <property type="project" value="UniProtKB-KW"/>
</dbReference>
<dbReference type="Pfam" id="PF14310">
    <property type="entry name" value="Fn3-like"/>
    <property type="match status" value="1"/>
</dbReference>
<dbReference type="SUPFAM" id="SSF52279">
    <property type="entry name" value="Beta-D-glucan exohydrolase, C-terminal domain"/>
    <property type="match status" value="1"/>
</dbReference>
<dbReference type="InterPro" id="IPR002772">
    <property type="entry name" value="Glyco_hydro_3_C"/>
</dbReference>
<dbReference type="Pfam" id="PF00933">
    <property type="entry name" value="Glyco_hydro_3"/>
    <property type="match status" value="1"/>
</dbReference>
<dbReference type="PANTHER" id="PTHR42715">
    <property type="entry name" value="BETA-GLUCOSIDASE"/>
    <property type="match status" value="1"/>
</dbReference>
<dbReference type="Gene3D" id="2.60.40.10">
    <property type="entry name" value="Immunoglobulins"/>
    <property type="match status" value="1"/>
</dbReference>
<proteinExistence type="inferred from homology"/>
<comment type="similarity">
    <text evidence="1">Belongs to the glycosyl hydrolase 3 family.</text>
</comment>
<protein>
    <submittedName>
        <fullName evidence="4">Glycoside hydrolase family 3 C-terminal domain-containing protein</fullName>
    </submittedName>
</protein>
<dbReference type="InterPro" id="IPR013783">
    <property type="entry name" value="Ig-like_fold"/>
</dbReference>
<dbReference type="PANTHER" id="PTHR42715:SF10">
    <property type="entry name" value="BETA-GLUCOSIDASE"/>
    <property type="match status" value="1"/>
</dbReference>
<dbReference type="EMBL" id="BAABGP010000026">
    <property type="protein sequence ID" value="GAA4491517.1"/>
    <property type="molecule type" value="Genomic_DNA"/>
</dbReference>
<dbReference type="InterPro" id="IPR017853">
    <property type="entry name" value="GH"/>
</dbReference>
<feature type="domain" description="Fibronectin type III-like" evidence="3">
    <location>
        <begin position="585"/>
        <end position="655"/>
    </location>
</feature>
<dbReference type="InterPro" id="IPR001764">
    <property type="entry name" value="Glyco_hydro_3_N"/>
</dbReference>
<evidence type="ECO:0000256" key="1">
    <source>
        <dbReference type="ARBA" id="ARBA00005336"/>
    </source>
</evidence>
<sequence>MTDPIERVAVEAIGYLDLAQKAQLGGGESFWESKSLPGVPAFTMADGPHGLRVQKGDAADHLGLGESAPATCFPPAVGLGQSWDPELAHRIGRALAAESQAQGVSVLLGPGVNIKRDPRCGRNFEYLSEDPFLTGLLATSWVNGLQSGGVGASLKHFAANNAETDRMRLSSDVDDRPLREIYLRAFERVVRDAQPWTVMCSYNRINGVLASQNRWLLTDVLRGEWGFKGAVLSDWGAVKDRVAAVDAGLDLQMPGGTSPFDARVVHAVRSGRLNEAVVDRAAAAIARTGLRAQANRRPVDVDYDAHHSLAREAAARSIVLLKNEGDLLPLAESGRLAVIGPFGVEPRYQGGGSSHVRTTRLDIPLHEIRLRAPRATVEFAKGFAVGQTEEPNQLLVEAVELARRSDTAIVFLGLAADQESEGFDRENIDLPAQQLALLEAVVNVQPRTIVMLAAGGVLHLAPVHALAPAILSGGLLGQAGGSAIADILFGLVNPSARLAETVPMRIQDAPSYLHFPGSHSRVRYGEGIYVGYRGYDAQERSVLYPFGHGLSYTSFSYEKLSVDPVADGLEVTVTIRNVGRSAGREIVQIYASKIDSEIDRAPQELVGVGRVDLQPGESQTVRVRVERRDLAYWHDQLNQWVVEDGRYLISAARSSRNVCLYAEVVVVGDDATVPINDETTIGELLAHPRAAPVVMASFGALMPQADAGAALGMDVMKMMASMPVGRVLGGADPESTERLNAFLDAVTAALTVVPPMNQDQETTERTTNE</sequence>
<dbReference type="Gene3D" id="3.40.50.1700">
    <property type="entry name" value="Glycoside hydrolase family 3 C-terminal domain"/>
    <property type="match status" value="2"/>
</dbReference>
<dbReference type="Gene3D" id="3.20.20.300">
    <property type="entry name" value="Glycoside hydrolase, family 3, N-terminal domain"/>
    <property type="match status" value="2"/>
</dbReference>
<evidence type="ECO:0000313" key="5">
    <source>
        <dbReference type="Proteomes" id="UP001500731"/>
    </source>
</evidence>
<keyword evidence="5" id="KW-1185">Reference proteome</keyword>
<dbReference type="RefSeq" id="WP_345188811.1">
    <property type="nucleotide sequence ID" value="NZ_BAABGP010000026.1"/>
</dbReference>
<evidence type="ECO:0000256" key="2">
    <source>
        <dbReference type="ARBA" id="ARBA00022801"/>
    </source>
</evidence>
<dbReference type="SMART" id="SM01217">
    <property type="entry name" value="Fn3_like"/>
    <property type="match status" value="1"/>
</dbReference>
<evidence type="ECO:0000259" key="3">
    <source>
        <dbReference type="SMART" id="SM01217"/>
    </source>
</evidence>
<dbReference type="InterPro" id="IPR036881">
    <property type="entry name" value="Glyco_hydro_3_C_sf"/>
</dbReference>
<evidence type="ECO:0000313" key="4">
    <source>
        <dbReference type="EMBL" id="GAA4491517.1"/>
    </source>
</evidence>
<gene>
    <name evidence="4" type="ORF">GCM10023171_35470</name>
</gene>
<name>A0ABP8PS89_9MICO</name>
<keyword evidence="2 4" id="KW-0378">Hydrolase</keyword>
<dbReference type="InterPro" id="IPR050288">
    <property type="entry name" value="Cellulose_deg_GH3"/>
</dbReference>